<dbReference type="PANTHER" id="PTHR42850">
    <property type="entry name" value="METALLOPHOSPHOESTERASE"/>
    <property type="match status" value="1"/>
</dbReference>
<reference evidence="4 5" key="2">
    <citation type="submission" date="2019-09" db="EMBL/GenBank/DDBJ databases">
        <title>Complete Genome Sequence and Methylome Analysis of free living Spirochaetas.</title>
        <authorList>
            <person name="Leshcheva N."/>
            <person name="Mikheeva N."/>
        </authorList>
    </citation>
    <scope>NUCLEOTIDE SEQUENCE [LARGE SCALE GENOMIC DNA]</scope>
    <source>
        <strain evidence="4 5">P</strain>
    </source>
</reference>
<evidence type="ECO:0000256" key="1">
    <source>
        <dbReference type="ARBA" id="ARBA00008950"/>
    </source>
</evidence>
<dbReference type="SUPFAM" id="SSF56300">
    <property type="entry name" value="Metallo-dependent phosphatases"/>
    <property type="match status" value="1"/>
</dbReference>
<dbReference type="PIRSF" id="PIRSF000883">
    <property type="entry name" value="Pesterase_MJ0912"/>
    <property type="match status" value="1"/>
</dbReference>
<dbReference type="PANTHER" id="PTHR42850:SF2">
    <property type="entry name" value="BLL5683 PROTEIN"/>
    <property type="match status" value="1"/>
</dbReference>
<dbReference type="InterPro" id="IPR024654">
    <property type="entry name" value="Calcineurin-like_PHP_lpxH"/>
</dbReference>
<dbReference type="GO" id="GO:0016791">
    <property type="term" value="F:phosphatase activity"/>
    <property type="evidence" value="ECO:0007669"/>
    <property type="project" value="TreeGrafter"/>
</dbReference>
<comment type="cofactor">
    <cofactor evidence="2">
        <name>a divalent metal cation</name>
        <dbReference type="ChEBI" id="CHEBI:60240"/>
    </cofactor>
</comment>
<dbReference type="Pfam" id="PF12850">
    <property type="entry name" value="Metallophos_2"/>
    <property type="match status" value="1"/>
</dbReference>
<dbReference type="KEGG" id="sper:EW093_09325"/>
<dbReference type="Gene3D" id="3.60.21.10">
    <property type="match status" value="1"/>
</dbReference>
<dbReference type="InterPro" id="IPR029052">
    <property type="entry name" value="Metallo-depent_PP-like"/>
</dbReference>
<dbReference type="GO" id="GO:0005737">
    <property type="term" value="C:cytoplasm"/>
    <property type="evidence" value="ECO:0007669"/>
    <property type="project" value="TreeGrafter"/>
</dbReference>
<evidence type="ECO:0000313" key="4">
    <source>
        <dbReference type="EMBL" id="QEN04898.1"/>
    </source>
</evidence>
<evidence type="ECO:0000256" key="2">
    <source>
        <dbReference type="RuleBase" id="RU362039"/>
    </source>
</evidence>
<keyword evidence="2" id="KW-0479">Metal-binding</keyword>
<protein>
    <recommendedName>
        <fullName evidence="2">Phosphoesterase</fullName>
        <ecNumber evidence="2">3.1.4.-</ecNumber>
    </recommendedName>
</protein>
<dbReference type="EMBL" id="CP035807">
    <property type="protein sequence ID" value="QEN04898.1"/>
    <property type="molecule type" value="Genomic_DNA"/>
</dbReference>
<dbReference type="RefSeq" id="WP_149568139.1">
    <property type="nucleotide sequence ID" value="NZ_CP035807.1"/>
</dbReference>
<keyword evidence="5" id="KW-1185">Reference proteome</keyword>
<dbReference type="Proteomes" id="UP000323824">
    <property type="component" value="Chromosome"/>
</dbReference>
<name>A0A5C1QC42_9SPIO</name>
<dbReference type="InterPro" id="IPR050126">
    <property type="entry name" value="Ap4A_hydrolase"/>
</dbReference>
<dbReference type="NCBIfam" id="TIGR00040">
    <property type="entry name" value="yfcE"/>
    <property type="match status" value="1"/>
</dbReference>
<sequence length="229" mass="26044">MTKLAFISDIHSNLPALRATIKDIRSRGINRIYCLGDIIGYHTYTNEVIDLLKDENVISIKGNHDEAITMENFDRSRDEDFVLYWNFDRLTQENLTYLKHLPDYIEFSVEEVSICLVHGSPSSISEYIRENSAEASIYISEMKSDILLCAHTHLPYITKKDGKHLLNSGSVGKPKFGKPESSYIELSIDGKVIEPEIITVPYPVSEIVEDLKRHNFPKSLIKALETGNP</sequence>
<dbReference type="InterPro" id="IPR000979">
    <property type="entry name" value="Phosphodiesterase_MJ0936/Vps29"/>
</dbReference>
<dbReference type="AlphaFoldDB" id="A0A5C1QC42"/>
<proteinExistence type="inferred from homology"/>
<dbReference type="GO" id="GO:0046872">
    <property type="term" value="F:metal ion binding"/>
    <property type="evidence" value="ECO:0007669"/>
    <property type="project" value="UniProtKB-KW"/>
</dbReference>
<accession>A0A5C1QC42</accession>
<evidence type="ECO:0000259" key="3">
    <source>
        <dbReference type="Pfam" id="PF12850"/>
    </source>
</evidence>
<comment type="similarity">
    <text evidence="1 2">Belongs to the metallophosphoesterase superfamily. YfcE family.</text>
</comment>
<dbReference type="EC" id="3.1.4.-" evidence="2"/>
<dbReference type="InterPro" id="IPR011152">
    <property type="entry name" value="Pesterase_MJ0912"/>
</dbReference>
<feature type="domain" description="Calcineurin-like phosphoesterase" evidence="3">
    <location>
        <begin position="3"/>
        <end position="188"/>
    </location>
</feature>
<evidence type="ECO:0000313" key="5">
    <source>
        <dbReference type="Proteomes" id="UP000323824"/>
    </source>
</evidence>
<dbReference type="OrthoDB" id="9800565at2"/>
<organism evidence="4 5">
    <name type="scientific">Thiospirochaeta perfilievii</name>
    <dbReference type="NCBI Taxonomy" id="252967"/>
    <lineage>
        <taxon>Bacteria</taxon>
        <taxon>Pseudomonadati</taxon>
        <taxon>Spirochaetota</taxon>
        <taxon>Spirochaetia</taxon>
        <taxon>Spirochaetales</taxon>
        <taxon>Spirochaetaceae</taxon>
        <taxon>Thiospirochaeta</taxon>
    </lineage>
</organism>
<gene>
    <name evidence="4" type="ORF">EW093_09325</name>
</gene>
<reference evidence="4 5" key="1">
    <citation type="submission" date="2019-02" db="EMBL/GenBank/DDBJ databases">
        <authorList>
            <person name="Fomenkov A."/>
            <person name="Dubinina G."/>
            <person name="Grabovich M."/>
            <person name="Vincze T."/>
            <person name="Roberts R.J."/>
        </authorList>
    </citation>
    <scope>NUCLEOTIDE SEQUENCE [LARGE SCALE GENOMIC DNA]</scope>
    <source>
        <strain evidence="4 5">P</strain>
    </source>
</reference>